<name>A0A438GL50_VITVI</name>
<dbReference type="Proteomes" id="UP000288805">
    <property type="component" value="Unassembled WGS sequence"/>
</dbReference>
<organism evidence="1 2">
    <name type="scientific">Vitis vinifera</name>
    <name type="common">Grape</name>
    <dbReference type="NCBI Taxonomy" id="29760"/>
    <lineage>
        <taxon>Eukaryota</taxon>
        <taxon>Viridiplantae</taxon>
        <taxon>Streptophyta</taxon>
        <taxon>Embryophyta</taxon>
        <taxon>Tracheophyta</taxon>
        <taxon>Spermatophyta</taxon>
        <taxon>Magnoliopsida</taxon>
        <taxon>eudicotyledons</taxon>
        <taxon>Gunneridae</taxon>
        <taxon>Pentapetalae</taxon>
        <taxon>rosids</taxon>
        <taxon>Vitales</taxon>
        <taxon>Vitaceae</taxon>
        <taxon>Viteae</taxon>
        <taxon>Vitis</taxon>
    </lineage>
</organism>
<reference evidence="1 2" key="1">
    <citation type="journal article" date="2018" name="PLoS Genet.">
        <title>Population sequencing reveals clonal diversity and ancestral inbreeding in the grapevine cultivar Chardonnay.</title>
        <authorList>
            <person name="Roach M.J."/>
            <person name="Johnson D.L."/>
            <person name="Bohlmann J."/>
            <person name="van Vuuren H.J."/>
            <person name="Jones S.J."/>
            <person name="Pretorius I.S."/>
            <person name="Schmidt S.A."/>
            <person name="Borneman A.R."/>
        </authorList>
    </citation>
    <scope>NUCLEOTIDE SEQUENCE [LARGE SCALE GENOMIC DNA]</scope>
    <source>
        <strain evidence="2">cv. Chardonnay</strain>
        <tissue evidence="1">Leaf</tissue>
    </source>
</reference>
<dbReference type="EMBL" id="QGNW01000404">
    <property type="protein sequence ID" value="RVW72894.1"/>
    <property type="molecule type" value="Genomic_DNA"/>
</dbReference>
<comment type="caution">
    <text evidence="1">The sequence shown here is derived from an EMBL/GenBank/DDBJ whole genome shotgun (WGS) entry which is preliminary data.</text>
</comment>
<accession>A0A438GL50</accession>
<protein>
    <submittedName>
        <fullName evidence="1">Retrovirus-related Pol polyprotein from transposon RE2</fullName>
    </submittedName>
</protein>
<evidence type="ECO:0000313" key="1">
    <source>
        <dbReference type="EMBL" id="RVW72894.1"/>
    </source>
</evidence>
<sequence>MTSDLQNLSIHFDYGGNKDIMGHPWFDARIEGTSTNGPRSHGSPSAFTSTTTLDSWHCHLVHPSSQVLKKPASSACLPMSNLVVANGWPSRQLDVNSAFLQGTLTDNVFMQQPPGFVNPSTLTMFVTSKRLFMAYVKHHRLGTKPEYLDHVCHLKKAIYGLCQAPQAWYILVTG</sequence>
<proteinExistence type="predicted"/>
<dbReference type="AlphaFoldDB" id="A0A438GL50"/>
<evidence type="ECO:0000313" key="2">
    <source>
        <dbReference type="Proteomes" id="UP000288805"/>
    </source>
</evidence>
<gene>
    <name evidence="1" type="primary">RE2_500</name>
    <name evidence="1" type="ORF">CK203_056388</name>
</gene>